<comment type="caution">
    <text evidence="1">The sequence shown here is derived from an EMBL/GenBank/DDBJ whole genome shotgun (WGS) entry which is preliminary data.</text>
</comment>
<sequence>MISHKERTEFADKAVEQFGQEKVEVYFVMITTTTIRETDMEALTKHKHYERVILIHHKSAQEKYFPANLVPYYKAFLFGKGSRDLPTLSTDQCSQERDLKEANFSLGEYIAALKFVGD</sequence>
<name>A0AA88GZI8_NAELO</name>
<evidence type="ECO:0000313" key="2">
    <source>
        <dbReference type="Proteomes" id="UP000816034"/>
    </source>
</evidence>
<protein>
    <submittedName>
        <fullName evidence="1">Uncharacterized protein</fullName>
    </submittedName>
</protein>
<organism evidence="1 2">
    <name type="scientific">Naegleria lovaniensis</name>
    <name type="common">Amoeba</name>
    <dbReference type="NCBI Taxonomy" id="51637"/>
    <lineage>
        <taxon>Eukaryota</taxon>
        <taxon>Discoba</taxon>
        <taxon>Heterolobosea</taxon>
        <taxon>Tetramitia</taxon>
        <taxon>Eutetramitia</taxon>
        <taxon>Vahlkampfiidae</taxon>
        <taxon>Naegleria</taxon>
    </lineage>
</organism>
<gene>
    <name evidence="1" type="ORF">C9374_003667</name>
</gene>
<dbReference type="AlphaFoldDB" id="A0AA88GZI8"/>
<dbReference type="RefSeq" id="XP_044555797.1">
    <property type="nucleotide sequence ID" value="XM_044693220.1"/>
</dbReference>
<accession>A0AA88GZI8</accession>
<evidence type="ECO:0000313" key="1">
    <source>
        <dbReference type="EMBL" id="KAG2393903.1"/>
    </source>
</evidence>
<proteinExistence type="predicted"/>
<dbReference type="EMBL" id="PYSW02000001">
    <property type="protein sequence ID" value="KAG2393903.1"/>
    <property type="molecule type" value="Genomic_DNA"/>
</dbReference>
<dbReference type="Proteomes" id="UP000816034">
    <property type="component" value="Unassembled WGS sequence"/>
</dbReference>
<keyword evidence="2" id="KW-1185">Reference proteome</keyword>
<dbReference type="GeneID" id="68096122"/>
<reference evidence="1 2" key="1">
    <citation type="journal article" date="2018" name="BMC Genomics">
        <title>The genome of Naegleria lovaniensis, the basis for a comparative approach to unravel pathogenicity factors of the human pathogenic amoeba N. fowleri.</title>
        <authorList>
            <person name="Liechti N."/>
            <person name="Schurch N."/>
            <person name="Bruggmann R."/>
            <person name="Wittwer M."/>
        </authorList>
    </citation>
    <scope>NUCLEOTIDE SEQUENCE [LARGE SCALE GENOMIC DNA]</scope>
    <source>
        <strain evidence="1 2">ATCC 30569</strain>
    </source>
</reference>